<feature type="domain" description="VWFA" evidence="3">
    <location>
        <begin position="194"/>
        <end position="407"/>
    </location>
</feature>
<organism evidence="4 5">
    <name type="scientific">Streptomyces roseolus</name>
    <dbReference type="NCBI Taxonomy" id="67358"/>
    <lineage>
        <taxon>Bacteria</taxon>
        <taxon>Bacillati</taxon>
        <taxon>Actinomycetota</taxon>
        <taxon>Actinomycetes</taxon>
        <taxon>Kitasatosporales</taxon>
        <taxon>Streptomycetaceae</taxon>
        <taxon>Streptomyces</taxon>
    </lineage>
</organism>
<dbReference type="InterPro" id="IPR002035">
    <property type="entry name" value="VWF_A"/>
</dbReference>
<evidence type="ECO:0000256" key="2">
    <source>
        <dbReference type="SAM" id="SignalP"/>
    </source>
</evidence>
<protein>
    <submittedName>
        <fullName evidence="4">VWA domain-containing protein</fullName>
    </submittedName>
</protein>
<accession>A0ABU4JZT3</accession>
<evidence type="ECO:0000313" key="4">
    <source>
        <dbReference type="EMBL" id="MDX2290740.1"/>
    </source>
</evidence>
<dbReference type="SMART" id="SM00327">
    <property type="entry name" value="VWA"/>
    <property type="match status" value="1"/>
</dbReference>
<feature type="chain" id="PRO_5046826027" evidence="2">
    <location>
        <begin position="29"/>
        <end position="625"/>
    </location>
</feature>
<feature type="region of interest" description="Disordered" evidence="1">
    <location>
        <begin position="528"/>
        <end position="586"/>
    </location>
</feature>
<name>A0ABU4JZT3_9ACTN</name>
<evidence type="ECO:0000313" key="5">
    <source>
        <dbReference type="Proteomes" id="UP001278571"/>
    </source>
</evidence>
<dbReference type="Gene3D" id="3.40.50.410">
    <property type="entry name" value="von Willebrand factor, type A domain"/>
    <property type="match status" value="1"/>
</dbReference>
<feature type="signal peptide" evidence="2">
    <location>
        <begin position="1"/>
        <end position="28"/>
    </location>
</feature>
<keyword evidence="2" id="KW-0732">Signal</keyword>
<evidence type="ECO:0000256" key="1">
    <source>
        <dbReference type="SAM" id="MobiDB-lite"/>
    </source>
</evidence>
<reference evidence="4 5" key="1">
    <citation type="submission" date="2023-10" db="EMBL/GenBank/DDBJ databases">
        <authorList>
            <person name="Wang X.X."/>
        </authorList>
    </citation>
    <scope>NUCLEOTIDE SEQUENCE [LARGE SCALE GENOMIC DNA]</scope>
    <source>
        <strain evidence="4 5">NBRC 12816</strain>
    </source>
</reference>
<dbReference type="PROSITE" id="PS50234">
    <property type="entry name" value="VWFA"/>
    <property type="match status" value="1"/>
</dbReference>
<dbReference type="CDD" id="cd00198">
    <property type="entry name" value="vWFA"/>
    <property type="match status" value="1"/>
</dbReference>
<evidence type="ECO:0000259" key="3">
    <source>
        <dbReference type="PROSITE" id="PS50234"/>
    </source>
</evidence>
<dbReference type="SUPFAM" id="SSF53300">
    <property type="entry name" value="vWA-like"/>
    <property type="match status" value="1"/>
</dbReference>
<dbReference type="Proteomes" id="UP001278571">
    <property type="component" value="Unassembled WGS sequence"/>
</dbReference>
<keyword evidence="5" id="KW-1185">Reference proteome</keyword>
<dbReference type="EMBL" id="JAWJZF010000149">
    <property type="protein sequence ID" value="MDX2290740.1"/>
    <property type="molecule type" value="Genomic_DNA"/>
</dbReference>
<feature type="compositionally biased region" description="Pro residues" evidence="1">
    <location>
        <begin position="533"/>
        <end position="562"/>
    </location>
</feature>
<sequence>MRPQPRPFALGTAAALALAGICPSGAAAEVPDPVPGTSVVTVRTGGDRSGDASVAPLAGVRLALYAGENDPDPIAEDWARCTSDADGDCSFTVPSTASGQINEGERFWVGQEPDGVPPGWFVNPSLRTGKGSGSGSVESDYRFRTPALEEGNTYSSLSDFMRSTAWSAVPYVASTGIWQQSRVNPALPAACGLDVAVVLDLSASVGSALPQLKAATDQLTDTLTGTPSRLALFSFDRNSPSTGTANHPDLVPVSTRDGANAFKDLYADWGLGSGTNWDQGLNAVAQAGPVYDLVIVLTDGNPTRFSKPYSGDGTNTHFADVEGGIFAANAVKAKGSRVVAVGVGNGVEGISGINLKAISGQEAFDPANPAPETADYYQTTDFAAAGEALRDMALTQCEGTLSVIKQLVPEETEGEDVTGAAPAGAGWQFGATTTTAGVGGLPDTQTTVDDGTGGVVFTPTFPTGAADADITVTETQQPGYELVTQSAKNAVCTNLDDGRPVEVTNTGTASAPAFTVDVPRLAAVSCVVHNRPTPNPTPTPTDPTPTPTDPTPTPTDPTPTPTDLPGGYGDDGGYGNEGGYGEQLAQAGDSHGPLMLLAAAAMTTAGTALIKWRLRRRGSSMLRSH</sequence>
<gene>
    <name evidence="4" type="ORF">R2363_00835</name>
</gene>
<proteinExistence type="predicted"/>
<feature type="compositionally biased region" description="Gly residues" evidence="1">
    <location>
        <begin position="566"/>
        <end position="581"/>
    </location>
</feature>
<dbReference type="RefSeq" id="WP_319007343.1">
    <property type="nucleotide sequence ID" value="NZ_JAWJZF010000149.1"/>
</dbReference>
<comment type="caution">
    <text evidence="4">The sequence shown here is derived from an EMBL/GenBank/DDBJ whole genome shotgun (WGS) entry which is preliminary data.</text>
</comment>
<dbReference type="InterPro" id="IPR036465">
    <property type="entry name" value="vWFA_dom_sf"/>
</dbReference>